<dbReference type="EC" id="2.7.8.15" evidence="5"/>
<keyword evidence="8" id="KW-0808">Transferase</keyword>
<evidence type="ECO:0000256" key="10">
    <source>
        <dbReference type="ARBA" id="ARBA00022723"/>
    </source>
</evidence>
<reference evidence="20" key="1">
    <citation type="journal article" date="2017" name="Nature">
        <title>Asgard archaea illuminate the origin of eukaryotic cellular complexity.</title>
        <authorList>
            <person name="Zaremba-Niedzwiedzka K."/>
            <person name="Caceres E.F."/>
            <person name="Saw J.H."/>
            <person name="Backstrom D."/>
            <person name="Juzokaite L."/>
            <person name="Vancaester E."/>
            <person name="Seitz K.W."/>
            <person name="Anantharaman K."/>
            <person name="Starnawski P."/>
            <person name="Kjeldsen K.U."/>
            <person name="Scott M.B."/>
            <person name="Nunoura T."/>
            <person name="Banfield J.F."/>
            <person name="Schramm A."/>
            <person name="Baker B.J."/>
            <person name="Spang A."/>
            <person name="Ettema T.J.G."/>
        </authorList>
    </citation>
    <scope>NUCLEOTIDE SEQUENCE</scope>
    <source>
        <strain evidence="20">LCB_4</strain>
    </source>
</reference>
<keyword evidence="9 19" id="KW-0812">Transmembrane</keyword>
<dbReference type="AlphaFoldDB" id="A0AAF0ID23"/>
<evidence type="ECO:0000256" key="1">
    <source>
        <dbReference type="ARBA" id="ARBA00001946"/>
    </source>
</evidence>
<feature type="transmembrane region" description="Helical" evidence="19">
    <location>
        <begin position="6"/>
        <end position="29"/>
    </location>
</feature>
<dbReference type="KEGG" id="oyw:OdinLCB4_002265"/>
<evidence type="ECO:0000256" key="2">
    <source>
        <dbReference type="ARBA" id="ARBA00004477"/>
    </source>
</evidence>
<organism evidence="20 21">
    <name type="scientific">Odinarchaeota yellowstonii (strain LCB_4)</name>
    <dbReference type="NCBI Taxonomy" id="1841599"/>
    <lineage>
        <taxon>Archaea</taxon>
        <taxon>Promethearchaeati</taxon>
        <taxon>Candidatus Odinarchaeota</taxon>
        <taxon>Candidatus Odinarchaeia</taxon>
        <taxon>Candidatus Odinarchaeales</taxon>
        <taxon>Candidatus Odinarchaeaceae</taxon>
        <taxon>Candidatus Odinarchaeum</taxon>
    </lineage>
</organism>
<dbReference type="GO" id="GO:0016020">
    <property type="term" value="C:membrane"/>
    <property type="evidence" value="ECO:0007669"/>
    <property type="project" value="InterPro"/>
</dbReference>
<evidence type="ECO:0000313" key="21">
    <source>
        <dbReference type="Proteomes" id="UP000186851"/>
    </source>
</evidence>
<dbReference type="PANTHER" id="PTHR10571:SF0">
    <property type="entry name" value="UDP-N-ACETYLGLUCOSAMINE--DOLICHYL-PHOSPHATE N-ACETYLGLUCOSAMINEPHOSPHOTRANSFERASE"/>
    <property type="match status" value="1"/>
</dbReference>
<dbReference type="GO" id="GO:0003975">
    <property type="term" value="F:UDP-N-acetylglucosamine-dolichyl-phosphate N-acetylglucosaminephosphotransferase activity"/>
    <property type="evidence" value="ECO:0007669"/>
    <property type="project" value="UniProtKB-EC"/>
</dbReference>
<sequence>MVFSSFWWVHLIIFAAAFLFSFISIPLAARKFKSAGLTGVNLHSKSREELPESLGVIIGMITIIIIILSSFLLESLIDLIYTIIMSAAIALILGFADDILSIRWRYKILIPLVASIPLILNYTGSTLVEIPFIGVINLGIIYTLILIPLITVYMSNSINIYAGLNLLEVGQVIVLTGVIIFIGVVTGNELALHMSIPFLAGSIALAWFNKYPARVFVGNSFTYFSGMFLISIAILTNMEKLFILCTFPQLINFLYSLRDFTGKTARHRVPKYNVYTGLLEDSGNHTLLNLVIKLSGPMSEKKLSNILILIQLVNAIIVLAGWFLLRVI</sequence>
<feature type="transmembrane region" description="Helical" evidence="19">
    <location>
        <begin position="130"/>
        <end position="154"/>
    </location>
</feature>
<dbReference type="GO" id="GO:0046872">
    <property type="term" value="F:metal ion binding"/>
    <property type="evidence" value="ECO:0007669"/>
    <property type="project" value="UniProtKB-KW"/>
</dbReference>
<dbReference type="CDD" id="cd06855">
    <property type="entry name" value="GT_GPT_euk"/>
    <property type="match status" value="1"/>
</dbReference>
<feature type="transmembrane region" description="Helical" evidence="19">
    <location>
        <begin position="79"/>
        <end position="96"/>
    </location>
</feature>
<comment type="similarity">
    <text evidence="4">Belongs to the glycosyltransferase 4 family.</text>
</comment>
<proteinExistence type="inferred from homology"/>
<dbReference type="PANTHER" id="PTHR10571">
    <property type="entry name" value="UDP-N-ACETYLGLUCOSAMINE--DOLICHYL-PHOSPHATE N-ACETYLGLUCOSAMINEPHOSPHOTRANSFERASE"/>
    <property type="match status" value="1"/>
</dbReference>
<evidence type="ECO:0000256" key="9">
    <source>
        <dbReference type="ARBA" id="ARBA00022692"/>
    </source>
</evidence>
<gene>
    <name evidence="20" type="ORF">OdinLCB4_002265</name>
</gene>
<comment type="subcellular location">
    <subcellularLocation>
        <location evidence="2">Endoplasmic reticulum membrane</location>
        <topology evidence="2">Multi-pass membrane protein</topology>
    </subcellularLocation>
</comment>
<reference evidence="20" key="2">
    <citation type="journal article" date="2022" name="Nat. Microbiol.">
        <title>A closed Candidatus Odinarchaeum chromosome exposes Asgard archaeal viruses.</title>
        <authorList>
            <person name="Tamarit D."/>
            <person name="Caceres E.F."/>
            <person name="Krupovic M."/>
            <person name="Nijland R."/>
            <person name="Eme L."/>
            <person name="Robinson N.P."/>
            <person name="Ettema T.J.G."/>
        </authorList>
    </citation>
    <scope>NUCLEOTIDE SEQUENCE</scope>
    <source>
        <strain evidence="20">LCB_4</strain>
    </source>
</reference>
<keyword evidence="12" id="KW-0460">Magnesium</keyword>
<evidence type="ECO:0000256" key="3">
    <source>
        <dbReference type="ARBA" id="ARBA00004922"/>
    </source>
</evidence>
<comment type="pathway">
    <text evidence="3">Protein modification; protein glycosylation.</text>
</comment>
<feature type="transmembrane region" description="Helical" evidence="19">
    <location>
        <begin position="215"/>
        <end position="235"/>
    </location>
</feature>
<keyword evidence="14 19" id="KW-0472">Membrane</keyword>
<comment type="cofactor">
    <cofactor evidence="1">
        <name>Mg(2+)</name>
        <dbReference type="ChEBI" id="CHEBI:18420"/>
    </cofactor>
</comment>
<dbReference type="GO" id="GO:0016757">
    <property type="term" value="F:glycosyltransferase activity"/>
    <property type="evidence" value="ECO:0007669"/>
    <property type="project" value="UniProtKB-KW"/>
</dbReference>
<dbReference type="GO" id="GO:0006488">
    <property type="term" value="P:dolichol-linked oligosaccharide biosynthetic process"/>
    <property type="evidence" value="ECO:0007669"/>
    <property type="project" value="InterPro"/>
</dbReference>
<feature type="transmembrane region" description="Helical" evidence="19">
    <location>
        <begin position="190"/>
        <end position="208"/>
    </location>
</feature>
<keyword evidence="7" id="KW-0328">Glycosyltransferase</keyword>
<dbReference type="InterPro" id="IPR000715">
    <property type="entry name" value="Glycosyl_transferase_4"/>
</dbReference>
<comment type="catalytic activity">
    <reaction evidence="18">
        <text>a di-trans,poly-cis-dolichyl phosphate + UDP-N-acetyl-alpha-D-glucosamine = an N-acetyl-alpha-D-glucosaminyl-diphospho-di-trans,poly-cis-dolichol + UMP</text>
        <dbReference type="Rhea" id="RHEA:13289"/>
        <dbReference type="Rhea" id="RHEA-COMP:19498"/>
        <dbReference type="Rhea" id="RHEA-COMP:19507"/>
        <dbReference type="ChEBI" id="CHEBI:57683"/>
        <dbReference type="ChEBI" id="CHEBI:57705"/>
        <dbReference type="ChEBI" id="CHEBI:57865"/>
        <dbReference type="ChEBI" id="CHEBI:58427"/>
        <dbReference type="EC" id="2.7.8.15"/>
    </reaction>
    <physiologicalReaction direction="left-to-right" evidence="18">
        <dbReference type="Rhea" id="RHEA:13290"/>
    </physiologicalReaction>
</comment>
<dbReference type="Proteomes" id="UP000186851">
    <property type="component" value="Chromosome"/>
</dbReference>
<evidence type="ECO:0000256" key="15">
    <source>
        <dbReference type="ARBA" id="ARBA00029567"/>
    </source>
</evidence>
<evidence type="ECO:0000313" key="20">
    <source>
        <dbReference type="EMBL" id="WEU40767.1"/>
    </source>
</evidence>
<dbReference type="InterPro" id="IPR033895">
    <property type="entry name" value="GPT"/>
</dbReference>
<evidence type="ECO:0000256" key="7">
    <source>
        <dbReference type="ARBA" id="ARBA00022676"/>
    </source>
</evidence>
<evidence type="ECO:0000256" key="19">
    <source>
        <dbReference type="SAM" id="Phobius"/>
    </source>
</evidence>
<feature type="transmembrane region" description="Helical" evidence="19">
    <location>
        <begin position="108"/>
        <end position="124"/>
    </location>
</feature>
<feature type="transmembrane region" description="Helical" evidence="19">
    <location>
        <begin position="166"/>
        <end position="184"/>
    </location>
</feature>
<protein>
    <recommendedName>
        <fullName evidence="6">UDP-N-acetylglucosamine--dolichyl-phosphate N-acetylglucosaminephosphotransferase</fullName>
        <ecNumber evidence="5">2.7.8.15</ecNumber>
    </recommendedName>
    <alternativeName>
        <fullName evidence="15">GlcNAc-1-P transferase</fullName>
    </alternativeName>
    <alternativeName>
        <fullName evidence="16">N-acetylglucosamine-1-phosphate transferase</fullName>
    </alternativeName>
</protein>
<feature type="transmembrane region" description="Helical" evidence="19">
    <location>
        <begin position="303"/>
        <end position="325"/>
    </location>
</feature>
<evidence type="ECO:0000256" key="18">
    <source>
        <dbReference type="ARBA" id="ARBA00045078"/>
    </source>
</evidence>
<evidence type="ECO:0000256" key="5">
    <source>
        <dbReference type="ARBA" id="ARBA00013225"/>
    </source>
</evidence>
<evidence type="ECO:0000256" key="16">
    <source>
        <dbReference type="ARBA" id="ARBA00033238"/>
    </source>
</evidence>
<dbReference type="EMBL" id="CP091871">
    <property type="protein sequence ID" value="WEU40767.1"/>
    <property type="molecule type" value="Genomic_DNA"/>
</dbReference>
<evidence type="ECO:0000256" key="8">
    <source>
        <dbReference type="ARBA" id="ARBA00022679"/>
    </source>
</evidence>
<evidence type="ECO:0000256" key="17">
    <source>
        <dbReference type="ARBA" id="ARBA00044717"/>
    </source>
</evidence>
<name>A0AAF0ID23_ODILC</name>
<keyword evidence="13 19" id="KW-1133">Transmembrane helix</keyword>
<evidence type="ECO:0000256" key="6">
    <source>
        <dbReference type="ARBA" id="ARBA00017659"/>
    </source>
</evidence>
<evidence type="ECO:0000256" key="12">
    <source>
        <dbReference type="ARBA" id="ARBA00022842"/>
    </source>
</evidence>
<dbReference type="Pfam" id="PF00953">
    <property type="entry name" value="Glycos_transf_4"/>
    <property type="match status" value="1"/>
</dbReference>
<evidence type="ECO:0000256" key="14">
    <source>
        <dbReference type="ARBA" id="ARBA00023136"/>
    </source>
</evidence>
<feature type="transmembrane region" description="Helical" evidence="19">
    <location>
        <begin position="50"/>
        <end position="73"/>
    </location>
</feature>
<evidence type="ECO:0000256" key="4">
    <source>
        <dbReference type="ARBA" id="ARBA00009317"/>
    </source>
</evidence>
<keyword evidence="11" id="KW-0256">Endoplasmic reticulum</keyword>
<comment type="function">
    <text evidence="17">UDP-N-acetylglucosamine--dolichyl-phosphate N-acetylglucosaminephosphotransferase that operates in the biosynthetic pathway of dolichol-linked oligosaccharides, the glycan precursors employed in protein asparagine (N)-glycosylation. The assembly of dolichol-linked oligosaccharides begins on the cytosolic side of the endoplasmic reticulum membrane and finishes in its lumen. The sequential addition of sugars to dolichol pyrophosphate produces dolichol-linked oligosaccharides containing fourteen sugars, including two GlcNAcs, nine mannoses and three glucoses. Once assembled, the oligosaccharide is transferred from the lipid to nascent proteins by oligosaccharyltransferases. Catalyzes the initial step of dolichol-linked oligosaccharide biosynthesis, transfering GlcNAc-1-P from cytosolic UDP-GlcNAc onto the carrier lipid dolichyl phosphate (P-dolichol), yielding GlcNAc-P-P-dolichol embedded in the cytoplasmic leaflet of the endoplasmic reticulum membrane.</text>
</comment>
<evidence type="ECO:0000256" key="13">
    <source>
        <dbReference type="ARBA" id="ARBA00022989"/>
    </source>
</evidence>
<keyword evidence="10" id="KW-0479">Metal-binding</keyword>
<accession>A0AAF0ID23</accession>
<evidence type="ECO:0000256" key="11">
    <source>
        <dbReference type="ARBA" id="ARBA00022824"/>
    </source>
</evidence>